<feature type="domain" description="U-box" evidence="2">
    <location>
        <begin position="37"/>
        <end position="111"/>
    </location>
</feature>
<name>A0A8J5KPN0_ZINOF</name>
<feature type="compositionally biased region" description="Basic and acidic residues" evidence="1">
    <location>
        <begin position="191"/>
        <end position="202"/>
    </location>
</feature>
<sequence length="577" mass="61180">MRTNSKSRWKFSFRRSSSAASLSPAASASTTPSSTADLPLEFLCPISGSMMAEPVIIPSGQTFERRCIQACLDLAFALPDLHIALSPPPVLIPNCALKSAIVAWCARCSFSSPLPLSPEAAVALVRRLMPTDQQALPSAAAAAAAAASAPFSDSGKEEQEADFGGDAGKGGVLIASKVVSQGMGEKDGILPSVAEEKSKEPMRIATSVPCLEREREREKNQSSSSSSGSTPLSSSYHSSFSFSSSEIVVLDGTLDRERTPRVANSPSARTKTDALEEALVKFTELDVAEQKSAAANFRKATRESCDRRVALCTLRLLGALRPMLISPFAAIQIDTAAAIVNLSLEPTNKVPIVRSGIAPALVVILRSGPVEARYHAASALFSLAIEENRTPLGVIGAIPPLLDLFFCPSTAGSRARHDAGMALHRLSLTAANRSRIVRTPGAVHALLAVASERATEAAAPDEQREVLVLARIAMMMIHNVAGCDEGRAALTDAGGVFALVNLLKRETLEGADKEHCVAALYFMSQRSLRFRGLAKAAGAEQALSRLAEEVGGGDLQEMARRTLKACEGRKVATRRRR</sequence>
<evidence type="ECO:0000259" key="2">
    <source>
        <dbReference type="PROSITE" id="PS51698"/>
    </source>
</evidence>
<accession>A0A8J5KPN0</accession>
<gene>
    <name evidence="3" type="ORF">ZIOFF_043141</name>
</gene>
<dbReference type="Pfam" id="PF04564">
    <property type="entry name" value="U-box"/>
    <property type="match status" value="1"/>
</dbReference>
<protein>
    <recommendedName>
        <fullName evidence="2">U-box domain-containing protein</fullName>
    </recommendedName>
</protein>
<dbReference type="AlphaFoldDB" id="A0A8J5KPN0"/>
<dbReference type="FunFam" id="3.30.40.10:FF:000491">
    <property type="entry name" value="RING-type E3 ubiquitin transferase"/>
    <property type="match status" value="1"/>
</dbReference>
<dbReference type="PANTHER" id="PTHR23315">
    <property type="entry name" value="U BOX DOMAIN-CONTAINING"/>
    <property type="match status" value="1"/>
</dbReference>
<evidence type="ECO:0000313" key="4">
    <source>
        <dbReference type="Proteomes" id="UP000734854"/>
    </source>
</evidence>
<feature type="compositionally biased region" description="Basic and acidic residues" evidence="1">
    <location>
        <begin position="211"/>
        <end position="220"/>
    </location>
</feature>
<dbReference type="PANTHER" id="PTHR23315:SF339">
    <property type="entry name" value="U-BOX DOMAIN-CONTAINING PROTEIN 40"/>
    <property type="match status" value="1"/>
</dbReference>
<organism evidence="3 4">
    <name type="scientific">Zingiber officinale</name>
    <name type="common">Ginger</name>
    <name type="synonym">Amomum zingiber</name>
    <dbReference type="NCBI Taxonomy" id="94328"/>
    <lineage>
        <taxon>Eukaryota</taxon>
        <taxon>Viridiplantae</taxon>
        <taxon>Streptophyta</taxon>
        <taxon>Embryophyta</taxon>
        <taxon>Tracheophyta</taxon>
        <taxon>Spermatophyta</taxon>
        <taxon>Magnoliopsida</taxon>
        <taxon>Liliopsida</taxon>
        <taxon>Zingiberales</taxon>
        <taxon>Zingiberaceae</taxon>
        <taxon>Zingiber</taxon>
    </lineage>
</organism>
<dbReference type="GO" id="GO:0004842">
    <property type="term" value="F:ubiquitin-protein transferase activity"/>
    <property type="evidence" value="ECO:0007669"/>
    <property type="project" value="InterPro"/>
</dbReference>
<evidence type="ECO:0000256" key="1">
    <source>
        <dbReference type="SAM" id="MobiDB-lite"/>
    </source>
</evidence>
<dbReference type="GO" id="GO:0016567">
    <property type="term" value="P:protein ubiquitination"/>
    <property type="evidence" value="ECO:0007669"/>
    <property type="project" value="InterPro"/>
</dbReference>
<dbReference type="EMBL" id="JACMSC010000012">
    <property type="protein sequence ID" value="KAG6495338.1"/>
    <property type="molecule type" value="Genomic_DNA"/>
</dbReference>
<feature type="compositionally biased region" description="Low complexity" evidence="1">
    <location>
        <begin position="222"/>
        <end position="238"/>
    </location>
</feature>
<dbReference type="Proteomes" id="UP000734854">
    <property type="component" value="Unassembled WGS sequence"/>
</dbReference>
<dbReference type="SMART" id="SM00504">
    <property type="entry name" value="Ubox"/>
    <property type="match status" value="1"/>
</dbReference>
<dbReference type="PROSITE" id="PS51698">
    <property type="entry name" value="U_BOX"/>
    <property type="match status" value="1"/>
</dbReference>
<comment type="caution">
    <text evidence="3">The sequence shown here is derived from an EMBL/GenBank/DDBJ whole genome shotgun (WGS) entry which is preliminary data.</text>
</comment>
<dbReference type="OrthoDB" id="7537227at2759"/>
<evidence type="ECO:0000313" key="3">
    <source>
        <dbReference type="EMBL" id="KAG6495338.1"/>
    </source>
</evidence>
<reference evidence="3 4" key="1">
    <citation type="submission" date="2020-08" db="EMBL/GenBank/DDBJ databases">
        <title>Plant Genome Project.</title>
        <authorList>
            <person name="Zhang R.-G."/>
        </authorList>
    </citation>
    <scope>NUCLEOTIDE SEQUENCE [LARGE SCALE GENOMIC DNA]</scope>
    <source>
        <tissue evidence="3">Rhizome</tissue>
    </source>
</reference>
<dbReference type="InterPro" id="IPR003613">
    <property type="entry name" value="Ubox_domain"/>
</dbReference>
<feature type="region of interest" description="Disordered" evidence="1">
    <location>
        <begin position="191"/>
        <end position="238"/>
    </location>
</feature>
<proteinExistence type="predicted"/>
<keyword evidence="4" id="KW-1185">Reference proteome</keyword>